<dbReference type="InterPro" id="IPR025293">
    <property type="entry name" value="YfiR/HmsC-like"/>
</dbReference>
<dbReference type="RefSeq" id="WP_095029725.1">
    <property type="nucleotide sequence ID" value="NZ_NQKL01000010.1"/>
</dbReference>
<feature type="signal peptide" evidence="1">
    <location>
        <begin position="1"/>
        <end position="32"/>
    </location>
</feature>
<dbReference type="AlphaFoldDB" id="A0A267A834"/>
<dbReference type="Proteomes" id="UP000216113">
    <property type="component" value="Unassembled WGS sequence"/>
</dbReference>
<reference evidence="4 5" key="1">
    <citation type="submission" date="2017-08" db="EMBL/GenBank/DDBJ databases">
        <title>Genomic and metabolic characterisation of spoilage-associated Pseudomonas species.</title>
        <authorList>
            <person name="Stanborough T."/>
            <person name="Fegan N."/>
            <person name="Powell S.M."/>
            <person name="Singh T."/>
            <person name="Tamplin M.L."/>
            <person name="Chandry P.S."/>
        </authorList>
    </citation>
    <scope>NUCLEOTIDE SEQUENCE [LARGE SCALE GENOMIC DNA]</scope>
    <source>
        <strain evidence="3 4">F1801</strain>
        <strain evidence="2 5">F1820</strain>
    </source>
</reference>
<name>A0A267A834_PSEFR</name>
<accession>A0A267A834</accession>
<evidence type="ECO:0000313" key="3">
    <source>
        <dbReference type="EMBL" id="PAA08696.1"/>
    </source>
</evidence>
<evidence type="ECO:0000313" key="4">
    <source>
        <dbReference type="Proteomes" id="UP000215861"/>
    </source>
</evidence>
<keyword evidence="1" id="KW-0732">Signal</keyword>
<evidence type="ECO:0008006" key="6">
    <source>
        <dbReference type="Google" id="ProtNLM"/>
    </source>
</evidence>
<evidence type="ECO:0000313" key="2">
    <source>
        <dbReference type="EMBL" id="OZY41016.1"/>
    </source>
</evidence>
<gene>
    <name evidence="2" type="ORF">CJF43_14045</name>
    <name evidence="3" type="ORF">CJU81_16360</name>
</gene>
<dbReference type="Pfam" id="PF13689">
    <property type="entry name" value="DUF4154"/>
    <property type="match status" value="1"/>
</dbReference>
<dbReference type="EMBL" id="NQKQ01000019">
    <property type="protein sequence ID" value="PAA08696.1"/>
    <property type="molecule type" value="Genomic_DNA"/>
</dbReference>
<comment type="caution">
    <text evidence="3">The sequence shown here is derived from an EMBL/GenBank/DDBJ whole genome shotgun (WGS) entry which is preliminary data.</text>
</comment>
<sequence length="191" mass="20612">MDVAVSSAEQHFGWRLRLLSLCLFLLSAPCLAQPEVPINLADQRAKAVTQVVLGILSYARWPTEPAQLQLCVIGPTEYTDDLLKGATQSSGRPVQVRRVLVSDPGIAGNCNAVYLGKLSAAERSGLFTGLNSKAVLSISEDGDQCTVGSLFCLHVRDEQVSFEVNLDSVARSGVRIHPSVLQLSRRRAAQP</sequence>
<feature type="chain" id="PRO_5011915447" description="DUF4154 domain-containing protein" evidence="1">
    <location>
        <begin position="33"/>
        <end position="191"/>
    </location>
</feature>
<proteinExistence type="predicted"/>
<evidence type="ECO:0000313" key="5">
    <source>
        <dbReference type="Proteomes" id="UP000216113"/>
    </source>
</evidence>
<organism evidence="3 4">
    <name type="scientific">Pseudomonas fragi</name>
    <dbReference type="NCBI Taxonomy" id="296"/>
    <lineage>
        <taxon>Bacteria</taxon>
        <taxon>Pseudomonadati</taxon>
        <taxon>Pseudomonadota</taxon>
        <taxon>Gammaproteobacteria</taxon>
        <taxon>Pseudomonadales</taxon>
        <taxon>Pseudomonadaceae</taxon>
        <taxon>Pseudomonas</taxon>
    </lineage>
</organism>
<dbReference type="EMBL" id="NQKL01000010">
    <property type="protein sequence ID" value="OZY41016.1"/>
    <property type="molecule type" value="Genomic_DNA"/>
</dbReference>
<evidence type="ECO:0000256" key="1">
    <source>
        <dbReference type="SAM" id="SignalP"/>
    </source>
</evidence>
<dbReference type="Proteomes" id="UP000215861">
    <property type="component" value="Unassembled WGS sequence"/>
</dbReference>
<dbReference type="OrthoDB" id="7355447at2"/>
<protein>
    <recommendedName>
        <fullName evidence="6">DUF4154 domain-containing protein</fullName>
    </recommendedName>
</protein>